<proteinExistence type="predicted"/>
<sequence length="193" mass="22325">MSDSEYRVVDDYKKINQLSMLANVILDEPSNIPALYGIMLALLELSSFAFRQIKKPILNWWFDLHRIKNFILAIKSKNESAIKHYDLRKMIVVVALRNETPFAIEVEKEIGNVTEKQFSIKIAHLRLYKGDIILSLDSILSTFWSSRRPERRLGSQCRSEALTDQDIIEIVQKINQNCDDEVEVIDQEPVSVS</sequence>
<gene>
    <name evidence="1" type="ORF">BpHYR1_006786</name>
</gene>
<keyword evidence="2" id="KW-1185">Reference proteome</keyword>
<dbReference type="Proteomes" id="UP000276133">
    <property type="component" value="Unassembled WGS sequence"/>
</dbReference>
<reference evidence="1 2" key="1">
    <citation type="journal article" date="2018" name="Sci. Rep.">
        <title>Genomic signatures of local adaptation to the degree of environmental predictability in rotifers.</title>
        <authorList>
            <person name="Franch-Gras L."/>
            <person name="Hahn C."/>
            <person name="Garcia-Roger E.M."/>
            <person name="Carmona M.J."/>
            <person name="Serra M."/>
            <person name="Gomez A."/>
        </authorList>
    </citation>
    <scope>NUCLEOTIDE SEQUENCE [LARGE SCALE GENOMIC DNA]</scope>
    <source>
        <strain evidence="1">HYR1</strain>
    </source>
</reference>
<evidence type="ECO:0000313" key="1">
    <source>
        <dbReference type="EMBL" id="RNA32485.1"/>
    </source>
</evidence>
<dbReference type="EMBL" id="REGN01001792">
    <property type="protein sequence ID" value="RNA32485.1"/>
    <property type="molecule type" value="Genomic_DNA"/>
</dbReference>
<name>A0A3M7SA25_BRAPC</name>
<protein>
    <submittedName>
        <fullName evidence="1">Uncharacterized protein</fullName>
    </submittedName>
</protein>
<comment type="caution">
    <text evidence="1">The sequence shown here is derived from an EMBL/GenBank/DDBJ whole genome shotgun (WGS) entry which is preliminary data.</text>
</comment>
<evidence type="ECO:0000313" key="2">
    <source>
        <dbReference type="Proteomes" id="UP000276133"/>
    </source>
</evidence>
<organism evidence="1 2">
    <name type="scientific">Brachionus plicatilis</name>
    <name type="common">Marine rotifer</name>
    <name type="synonym">Brachionus muelleri</name>
    <dbReference type="NCBI Taxonomy" id="10195"/>
    <lineage>
        <taxon>Eukaryota</taxon>
        <taxon>Metazoa</taxon>
        <taxon>Spiralia</taxon>
        <taxon>Gnathifera</taxon>
        <taxon>Rotifera</taxon>
        <taxon>Eurotatoria</taxon>
        <taxon>Monogononta</taxon>
        <taxon>Pseudotrocha</taxon>
        <taxon>Ploima</taxon>
        <taxon>Brachionidae</taxon>
        <taxon>Brachionus</taxon>
    </lineage>
</organism>
<dbReference type="AlphaFoldDB" id="A0A3M7SA25"/>
<accession>A0A3M7SA25</accession>